<dbReference type="EMBL" id="CAJNOT010010483">
    <property type="protein sequence ID" value="CAF1530574.1"/>
    <property type="molecule type" value="Genomic_DNA"/>
</dbReference>
<gene>
    <name evidence="1" type="ORF">ZHD862_LOCUS38723</name>
</gene>
<reference evidence="1" key="1">
    <citation type="submission" date="2021-02" db="EMBL/GenBank/DDBJ databases">
        <authorList>
            <person name="Nowell W R."/>
        </authorList>
    </citation>
    <scope>NUCLEOTIDE SEQUENCE</scope>
</reference>
<name>A0A815VNN3_9BILA</name>
<proteinExistence type="predicted"/>
<dbReference type="Proteomes" id="UP000663864">
    <property type="component" value="Unassembled WGS sequence"/>
</dbReference>
<evidence type="ECO:0008006" key="3">
    <source>
        <dbReference type="Google" id="ProtNLM"/>
    </source>
</evidence>
<evidence type="ECO:0000313" key="2">
    <source>
        <dbReference type="Proteomes" id="UP000663864"/>
    </source>
</evidence>
<sequence>KATQQFSKEINKLAKKVKPTTQVITVSRPPMAVRNIFKNKDEIPKDFQSHVVYQLNCNTCSAKYIGKTVRQVCRRLKEHGAPTDLTNMIPSQSLRRSARIAENKKFQVYYGESDTSDDEEVNPETTITSAIKRHITPTNHKIDWNNWSILDRDNHPYRLLVKESLAITENSPSLNRTTRSIPLVVYPEGSMKRTTHNKIVS</sequence>
<feature type="non-terminal residue" evidence="1">
    <location>
        <position position="1"/>
    </location>
</feature>
<protein>
    <recommendedName>
        <fullName evidence="3">GIY-YIG domain-containing protein</fullName>
    </recommendedName>
</protein>
<comment type="caution">
    <text evidence="1">The sequence shown here is derived from an EMBL/GenBank/DDBJ whole genome shotgun (WGS) entry which is preliminary data.</text>
</comment>
<dbReference type="AlphaFoldDB" id="A0A815VNN3"/>
<evidence type="ECO:0000313" key="1">
    <source>
        <dbReference type="EMBL" id="CAF1530574.1"/>
    </source>
</evidence>
<accession>A0A815VNN3</accession>
<organism evidence="1 2">
    <name type="scientific">Rotaria sordida</name>
    <dbReference type="NCBI Taxonomy" id="392033"/>
    <lineage>
        <taxon>Eukaryota</taxon>
        <taxon>Metazoa</taxon>
        <taxon>Spiralia</taxon>
        <taxon>Gnathifera</taxon>
        <taxon>Rotifera</taxon>
        <taxon>Eurotatoria</taxon>
        <taxon>Bdelloidea</taxon>
        <taxon>Philodinida</taxon>
        <taxon>Philodinidae</taxon>
        <taxon>Rotaria</taxon>
    </lineage>
</organism>